<proteinExistence type="predicted"/>
<dbReference type="AlphaFoldDB" id="A0A8H5CFK3"/>
<keyword evidence="2" id="KW-0732">Signal</keyword>
<feature type="signal peptide" evidence="2">
    <location>
        <begin position="1"/>
        <end position="20"/>
    </location>
</feature>
<dbReference type="InterPro" id="IPR037176">
    <property type="entry name" value="Osmotin/thaumatin-like_sf"/>
</dbReference>
<feature type="disulfide bond" evidence="1">
    <location>
        <begin position="181"/>
        <end position="190"/>
    </location>
</feature>
<comment type="caution">
    <text evidence="3">The sequence shown here is derived from an EMBL/GenBank/DDBJ whole genome shotgun (WGS) entry which is preliminary data.</text>
</comment>
<dbReference type="SMART" id="SM00205">
    <property type="entry name" value="THN"/>
    <property type="match status" value="1"/>
</dbReference>
<name>A0A8H5CFK3_9AGAR</name>
<protein>
    <recommendedName>
        <fullName evidence="5">Thaumatin-like protein</fullName>
    </recommendedName>
</protein>
<gene>
    <name evidence="3" type="ORF">D9611_009187</name>
</gene>
<dbReference type="PRINTS" id="PR00347">
    <property type="entry name" value="THAUMATIN"/>
</dbReference>
<accession>A0A8H5CFK3</accession>
<evidence type="ECO:0000313" key="4">
    <source>
        <dbReference type="Proteomes" id="UP000541558"/>
    </source>
</evidence>
<dbReference type="InterPro" id="IPR001938">
    <property type="entry name" value="Thaumatin"/>
</dbReference>
<sequence length="247" mass="25442">MKFSVINGLLALTAATSAAARQISVVNGCSFTVWPALFTDKRAGGGIPSQATGWIAPPSTRTTFTVPDNWKAGRIWGRRDCDFSKPGASSCLTGGCAGGLLCDPDTGTGAGPVTLTEFTFDGLSDWTDVSLVDGFNIPVRITNTGGCAVTECPVDLNPNCPPSLKGPFNASGGPVGCKSNCVATGDSASCCTGSHNTAATCPASGVAFYSYFKNACPRAIAFPYDESNTLITCPSSKKVDYTVTFCP</sequence>
<feature type="disulfide bond" evidence="1">
    <location>
        <begin position="29"/>
        <end position="246"/>
    </location>
</feature>
<evidence type="ECO:0000256" key="1">
    <source>
        <dbReference type="PIRSR" id="PIRSR002703-1"/>
    </source>
</evidence>
<feature type="disulfide bond" evidence="1">
    <location>
        <begin position="152"/>
        <end position="216"/>
    </location>
</feature>
<dbReference type="PIRSF" id="PIRSF002703">
    <property type="entry name" value="Thaumatin"/>
    <property type="match status" value="1"/>
</dbReference>
<feature type="chain" id="PRO_5034401273" description="Thaumatin-like protein" evidence="2">
    <location>
        <begin position="21"/>
        <end position="247"/>
    </location>
</feature>
<feature type="disulfide bond" evidence="1">
    <location>
        <begin position="96"/>
        <end position="102"/>
    </location>
</feature>
<dbReference type="Gene3D" id="2.60.110.10">
    <property type="entry name" value="Thaumatin"/>
    <property type="match status" value="1"/>
</dbReference>
<evidence type="ECO:0000313" key="3">
    <source>
        <dbReference type="EMBL" id="KAF5339863.1"/>
    </source>
</evidence>
<reference evidence="3 4" key="1">
    <citation type="journal article" date="2020" name="ISME J.">
        <title>Uncovering the hidden diversity of litter-decomposition mechanisms in mushroom-forming fungi.</title>
        <authorList>
            <person name="Floudas D."/>
            <person name="Bentzer J."/>
            <person name="Ahren D."/>
            <person name="Johansson T."/>
            <person name="Persson P."/>
            <person name="Tunlid A."/>
        </authorList>
    </citation>
    <scope>NUCLEOTIDE SEQUENCE [LARGE SCALE GENOMIC DNA]</scope>
    <source>
        <strain evidence="3 4">CBS 175.51</strain>
    </source>
</reference>
<evidence type="ECO:0000256" key="2">
    <source>
        <dbReference type="SAM" id="SignalP"/>
    </source>
</evidence>
<dbReference type="SUPFAM" id="SSF49870">
    <property type="entry name" value="Osmotin, thaumatin-like protein"/>
    <property type="match status" value="1"/>
</dbReference>
<keyword evidence="4" id="KW-1185">Reference proteome</keyword>
<dbReference type="EMBL" id="JAACJK010000006">
    <property type="protein sequence ID" value="KAF5339863.1"/>
    <property type="molecule type" value="Genomic_DNA"/>
</dbReference>
<evidence type="ECO:0008006" key="5">
    <source>
        <dbReference type="Google" id="ProtNLM"/>
    </source>
</evidence>
<dbReference type="PANTHER" id="PTHR31048">
    <property type="entry name" value="OS03G0233200 PROTEIN"/>
    <property type="match status" value="1"/>
</dbReference>
<organism evidence="3 4">
    <name type="scientific">Ephemerocybe angulata</name>
    <dbReference type="NCBI Taxonomy" id="980116"/>
    <lineage>
        <taxon>Eukaryota</taxon>
        <taxon>Fungi</taxon>
        <taxon>Dikarya</taxon>
        <taxon>Basidiomycota</taxon>
        <taxon>Agaricomycotina</taxon>
        <taxon>Agaricomycetes</taxon>
        <taxon>Agaricomycetidae</taxon>
        <taxon>Agaricales</taxon>
        <taxon>Agaricineae</taxon>
        <taxon>Psathyrellaceae</taxon>
        <taxon>Ephemerocybe</taxon>
    </lineage>
</organism>
<keyword evidence="1" id="KW-1015">Disulfide bond</keyword>
<dbReference type="Proteomes" id="UP000541558">
    <property type="component" value="Unassembled WGS sequence"/>
</dbReference>
<dbReference type="PROSITE" id="PS51367">
    <property type="entry name" value="THAUMATIN_2"/>
    <property type="match status" value="1"/>
</dbReference>
<feature type="disulfide bond" evidence="1">
    <location>
        <begin position="147"/>
        <end position="233"/>
    </location>
</feature>
<feature type="disulfide bond" evidence="1">
    <location>
        <begin position="160"/>
        <end position="177"/>
    </location>
</feature>
<feature type="disulfide bond" evidence="1">
    <location>
        <begin position="191"/>
        <end position="201"/>
    </location>
</feature>
<dbReference type="Pfam" id="PF00314">
    <property type="entry name" value="Thaumatin"/>
    <property type="match status" value="1"/>
</dbReference>
<feature type="disulfide bond" evidence="1">
    <location>
        <begin position="81"/>
        <end position="91"/>
    </location>
</feature>
<dbReference type="OrthoDB" id="430315at2759"/>